<dbReference type="GO" id="GO:0003677">
    <property type="term" value="F:DNA binding"/>
    <property type="evidence" value="ECO:0007669"/>
    <property type="project" value="UniProtKB-KW"/>
</dbReference>
<dbReference type="CDD" id="cd02209">
    <property type="entry name" value="cupin_XRE_C"/>
    <property type="match status" value="1"/>
</dbReference>
<dbReference type="InterPro" id="IPR011051">
    <property type="entry name" value="RmlC_Cupin_sf"/>
</dbReference>
<dbReference type="CDD" id="cd00093">
    <property type="entry name" value="HTH_XRE"/>
    <property type="match status" value="1"/>
</dbReference>
<proteinExistence type="predicted"/>
<dbReference type="PANTHER" id="PTHR46797">
    <property type="entry name" value="HTH-TYPE TRANSCRIPTIONAL REGULATOR"/>
    <property type="match status" value="1"/>
</dbReference>
<dbReference type="AlphaFoldDB" id="A0A076ELE5"/>
<dbReference type="GO" id="GO:0005829">
    <property type="term" value="C:cytosol"/>
    <property type="evidence" value="ECO:0007669"/>
    <property type="project" value="TreeGrafter"/>
</dbReference>
<dbReference type="InterPro" id="IPR013096">
    <property type="entry name" value="Cupin_2"/>
</dbReference>
<dbReference type="PROSITE" id="PS50943">
    <property type="entry name" value="HTH_CROC1"/>
    <property type="match status" value="1"/>
</dbReference>
<dbReference type="InterPro" id="IPR014710">
    <property type="entry name" value="RmlC-like_jellyroll"/>
</dbReference>
<evidence type="ECO:0000256" key="1">
    <source>
        <dbReference type="ARBA" id="ARBA00023125"/>
    </source>
</evidence>
<dbReference type="Gene3D" id="2.60.120.10">
    <property type="entry name" value="Jelly Rolls"/>
    <property type="match status" value="1"/>
</dbReference>
<dbReference type="eggNOG" id="COG1917">
    <property type="taxonomic scope" value="Bacteria"/>
</dbReference>
<evidence type="ECO:0000313" key="4">
    <source>
        <dbReference type="Proteomes" id="UP000028488"/>
    </source>
</evidence>
<dbReference type="Pfam" id="PF01381">
    <property type="entry name" value="HTH_3"/>
    <property type="match status" value="1"/>
</dbReference>
<dbReference type="InterPro" id="IPR010982">
    <property type="entry name" value="Lambda_DNA-bd_dom_sf"/>
</dbReference>
<protein>
    <submittedName>
        <fullName evidence="3">XRE family transcriptional regulator</fullName>
    </submittedName>
</protein>
<dbReference type="SMART" id="SM00530">
    <property type="entry name" value="HTH_XRE"/>
    <property type="match status" value="1"/>
</dbReference>
<dbReference type="PANTHER" id="PTHR46797:SF1">
    <property type="entry name" value="METHYLPHOSPHONATE SYNTHASE"/>
    <property type="match status" value="1"/>
</dbReference>
<dbReference type="Pfam" id="PF07883">
    <property type="entry name" value="Cupin_2"/>
    <property type="match status" value="1"/>
</dbReference>
<feature type="domain" description="HTH cro/C1-type" evidence="2">
    <location>
        <begin position="16"/>
        <end position="70"/>
    </location>
</feature>
<name>A0A076ELE5_RHOOP</name>
<dbReference type="Proteomes" id="UP000028488">
    <property type="component" value="Chromosome"/>
</dbReference>
<organism evidence="3 4">
    <name type="scientific">Rhodococcus opacus</name>
    <name type="common">Nocardia opaca</name>
    <dbReference type="NCBI Taxonomy" id="37919"/>
    <lineage>
        <taxon>Bacteria</taxon>
        <taxon>Bacillati</taxon>
        <taxon>Actinomycetota</taxon>
        <taxon>Actinomycetes</taxon>
        <taxon>Mycobacteriales</taxon>
        <taxon>Nocardiaceae</taxon>
        <taxon>Rhodococcus</taxon>
    </lineage>
</organism>
<reference evidence="3 4" key="1">
    <citation type="submission" date="2014-07" db="EMBL/GenBank/DDBJ databases">
        <title>Genome Sequence of Rhodococcus opacus Strain R7, a Biodegrader of Mono- and Polycyclic Aromatic Hydrocarbons.</title>
        <authorList>
            <person name="Di Gennaro P."/>
            <person name="Zampolli J."/>
            <person name="Presti I."/>
            <person name="Cappelletti M."/>
            <person name="D'Ursi P."/>
            <person name="Orro A."/>
            <person name="Mezzelani A."/>
            <person name="Milanesi L."/>
        </authorList>
    </citation>
    <scope>NUCLEOTIDE SEQUENCE [LARGE SCALE GENOMIC DNA]</scope>
    <source>
        <strain evidence="3 4">R7</strain>
    </source>
</reference>
<dbReference type="GO" id="GO:0003700">
    <property type="term" value="F:DNA-binding transcription factor activity"/>
    <property type="evidence" value="ECO:0007669"/>
    <property type="project" value="TreeGrafter"/>
</dbReference>
<dbReference type="InterPro" id="IPR050807">
    <property type="entry name" value="TransReg_Diox_bact_type"/>
</dbReference>
<gene>
    <name evidence="3" type="ORF">EP51_18875</name>
</gene>
<sequence>MDEDQRQLAVAIGTAIRSARRDAGLTLRDVAAKTGLSQPFLSQAENGHSVPSVMNLHRVAQVLGTTAHALLEQGARTPTSLVRSREGRRFALSDGAVLRFCSTGVRAMEPNEVTAQPGSQAGEHTEHAGEEFIYVIDGSIRVEVGVEESYVLDRGDTLYYPATVPHRWFNDAAEPARFLITSTPPSF</sequence>
<accession>A0A076ELE5</accession>
<dbReference type="eggNOG" id="COG1396">
    <property type="taxonomic scope" value="Bacteria"/>
</dbReference>
<dbReference type="SUPFAM" id="SSF51182">
    <property type="entry name" value="RmlC-like cupins"/>
    <property type="match status" value="1"/>
</dbReference>
<dbReference type="EMBL" id="CP008947">
    <property type="protein sequence ID" value="AII06576.1"/>
    <property type="molecule type" value="Genomic_DNA"/>
</dbReference>
<dbReference type="InterPro" id="IPR001387">
    <property type="entry name" value="Cro/C1-type_HTH"/>
</dbReference>
<dbReference type="Gene3D" id="1.10.260.40">
    <property type="entry name" value="lambda repressor-like DNA-binding domains"/>
    <property type="match status" value="1"/>
</dbReference>
<dbReference type="RefSeq" id="WP_128640090.1">
    <property type="nucleotide sequence ID" value="NZ_CP008947.1"/>
</dbReference>
<keyword evidence="1" id="KW-0238">DNA-binding</keyword>
<evidence type="ECO:0000313" key="3">
    <source>
        <dbReference type="EMBL" id="AII06576.1"/>
    </source>
</evidence>
<evidence type="ECO:0000259" key="2">
    <source>
        <dbReference type="PROSITE" id="PS50943"/>
    </source>
</evidence>
<dbReference type="SUPFAM" id="SSF47413">
    <property type="entry name" value="lambda repressor-like DNA-binding domains"/>
    <property type="match status" value="1"/>
</dbReference>